<evidence type="ECO:0000313" key="2">
    <source>
        <dbReference type="EMBL" id="CAA9338704.1"/>
    </source>
</evidence>
<feature type="region of interest" description="Disordered" evidence="1">
    <location>
        <begin position="1"/>
        <end position="38"/>
    </location>
</feature>
<evidence type="ECO:0000256" key="1">
    <source>
        <dbReference type="SAM" id="MobiDB-lite"/>
    </source>
</evidence>
<feature type="region of interest" description="Disordered" evidence="1">
    <location>
        <begin position="164"/>
        <end position="197"/>
    </location>
</feature>
<gene>
    <name evidence="2" type="ORF">AVDCRST_MAG16-1713</name>
</gene>
<dbReference type="EMBL" id="CADCUE010000148">
    <property type="protein sequence ID" value="CAA9338704.1"/>
    <property type="molecule type" value="Genomic_DNA"/>
</dbReference>
<accession>A0A6J4LPU1</accession>
<reference evidence="2" key="1">
    <citation type="submission" date="2020-02" db="EMBL/GenBank/DDBJ databases">
        <authorList>
            <person name="Meier V. D."/>
        </authorList>
    </citation>
    <scope>NUCLEOTIDE SEQUENCE</scope>
    <source>
        <strain evidence="2">AVDCRST_MAG16</strain>
    </source>
</reference>
<organism evidence="2">
    <name type="scientific">uncultured Frankineae bacterium</name>
    <dbReference type="NCBI Taxonomy" id="437475"/>
    <lineage>
        <taxon>Bacteria</taxon>
        <taxon>Bacillati</taxon>
        <taxon>Actinomycetota</taxon>
        <taxon>Actinomycetes</taxon>
        <taxon>Frankiales</taxon>
        <taxon>environmental samples</taxon>
    </lineage>
</organism>
<sequence length="265" mass="29149">DRSGHAVRACRGGPRLRPGLGGVRRPRRPVGTRPRRPHLAAVVLDVRLRPRLPGRRGGPRRRRLLQPRRLLVRRRGRAARGGLRPAPARHDLAARPGRPRARDLRGRRAGGRGGPPHAHRRRRLRLPQPARLLRRCGLRPARARRPPGTAPARDQARRLLAAARPAHAGVGHASGRGAGARDVHRRVRPPGLGPGWGRPALVVHVVAGRPRRRRAAVRHVRRRAHRPAGPAGVRGAGPVVPTTPERRRRRAPGHRPSGRSGLELV</sequence>
<feature type="region of interest" description="Disordered" evidence="1">
    <location>
        <begin position="210"/>
        <end position="265"/>
    </location>
</feature>
<dbReference type="AlphaFoldDB" id="A0A6J4LPU1"/>
<feature type="compositionally biased region" description="Basic residues" evidence="1">
    <location>
        <begin position="24"/>
        <end position="38"/>
    </location>
</feature>
<feature type="compositionally biased region" description="Basic residues" evidence="1">
    <location>
        <begin position="246"/>
        <end position="257"/>
    </location>
</feature>
<protein>
    <submittedName>
        <fullName evidence="2">Uncharacterized protein</fullName>
    </submittedName>
</protein>
<feature type="compositionally biased region" description="Low complexity" evidence="1">
    <location>
        <begin position="227"/>
        <end position="243"/>
    </location>
</feature>
<name>A0A6J4LPU1_9ACTN</name>
<feature type="non-terminal residue" evidence="2">
    <location>
        <position position="265"/>
    </location>
</feature>
<feature type="non-terminal residue" evidence="2">
    <location>
        <position position="1"/>
    </location>
</feature>
<feature type="region of interest" description="Disordered" evidence="1">
    <location>
        <begin position="75"/>
        <end position="122"/>
    </location>
</feature>
<feature type="compositionally biased region" description="Basic residues" evidence="1">
    <location>
        <begin position="210"/>
        <end position="226"/>
    </location>
</feature>
<proteinExistence type="predicted"/>